<dbReference type="InterPro" id="IPR009739">
    <property type="entry name" value="LprI-like_N"/>
</dbReference>
<organism evidence="6 7">
    <name type="scientific">Pseudomonas neustonica</name>
    <dbReference type="NCBI Taxonomy" id="2487346"/>
    <lineage>
        <taxon>Bacteria</taxon>
        <taxon>Pseudomonadati</taxon>
        <taxon>Pseudomonadota</taxon>
        <taxon>Gammaproteobacteria</taxon>
        <taxon>Pseudomonadales</taxon>
        <taxon>Pseudomonadaceae</taxon>
        <taxon>Pseudomonas</taxon>
    </lineage>
</organism>
<dbReference type="Proteomes" id="UP000275199">
    <property type="component" value="Unassembled WGS sequence"/>
</dbReference>
<evidence type="ECO:0000256" key="3">
    <source>
        <dbReference type="PROSITE-ProRule" id="PRU00023"/>
    </source>
</evidence>
<dbReference type="RefSeq" id="WP_123889809.1">
    <property type="nucleotide sequence ID" value="NZ_RKKU01000013.1"/>
</dbReference>
<name>A0ABX9XJX0_9PSED</name>
<feature type="domain" description="Lysozyme inhibitor LprI-like N-terminal" evidence="5">
    <location>
        <begin position="57"/>
        <end position="137"/>
    </location>
</feature>
<evidence type="ECO:0000313" key="7">
    <source>
        <dbReference type="Proteomes" id="UP000275199"/>
    </source>
</evidence>
<dbReference type="Gene3D" id="1.20.1270.180">
    <property type="match status" value="1"/>
</dbReference>
<accession>A0ABX9XJX0</accession>
<dbReference type="EMBL" id="RKKU01000013">
    <property type="protein sequence ID" value="ROZ84096.1"/>
    <property type="molecule type" value="Genomic_DNA"/>
</dbReference>
<dbReference type="PANTHER" id="PTHR24189">
    <property type="entry name" value="MYOTROPHIN"/>
    <property type="match status" value="1"/>
</dbReference>
<evidence type="ECO:0000259" key="5">
    <source>
        <dbReference type="Pfam" id="PF07007"/>
    </source>
</evidence>
<keyword evidence="1" id="KW-0677">Repeat</keyword>
<dbReference type="SUPFAM" id="SSF48403">
    <property type="entry name" value="Ankyrin repeat"/>
    <property type="match status" value="1"/>
</dbReference>
<feature type="signal peptide" evidence="4">
    <location>
        <begin position="1"/>
        <end position="22"/>
    </location>
</feature>
<dbReference type="InterPro" id="IPR050745">
    <property type="entry name" value="Multifunctional_regulatory"/>
</dbReference>
<dbReference type="PROSITE" id="PS50088">
    <property type="entry name" value="ANK_REPEAT"/>
    <property type="match status" value="1"/>
</dbReference>
<evidence type="ECO:0000256" key="1">
    <source>
        <dbReference type="ARBA" id="ARBA00022737"/>
    </source>
</evidence>
<dbReference type="Pfam" id="PF07007">
    <property type="entry name" value="LprI"/>
    <property type="match status" value="1"/>
</dbReference>
<dbReference type="InterPro" id="IPR002110">
    <property type="entry name" value="Ankyrin_rpt"/>
</dbReference>
<proteinExistence type="predicted"/>
<dbReference type="PROSITE" id="PS50297">
    <property type="entry name" value="ANK_REP_REGION"/>
    <property type="match status" value="1"/>
</dbReference>
<sequence length="869" mass="94267">MSINQRLMLAATLAALSACVSAPPPPPKPDLTPKLTPLNPDTKASFECAGALPDVHRQICASDALALQDKDLAVYLHTLTDRLDLPGALVLEANQRQWLLSRAAQCGLGNATRTDVSADSNAIACLQAMYRQRDAQLKAWPIPQPQPQHERHAWASYAEFRVAEDRSNGLCTTVANALNQSLAADGRIDLAALPGAQLRAGSSAAVTAVDLNGQQVSVELYDAGLYAGYQQRARGLRINGQVVMDDRLLPRWVAQQPNYGGRAYASSSQTGDYGSIDVFTYQGENWALVNETWGFYSPAARGESAYAGLYGLQGTVTPQCLFQTYLTPPRSNTLRGLPSYSALDEALTLLAGDPLLGYSQQERRDLSQRWKERQWTLLNLPLLGVDQLERNGREAAIRARHDMAMDQFFEWSERNVATKRLYRRVMPMLRPAHQELVSIFTDQGLKSQEAVTAADLLFHETFARAMENLYAPSAPPSAPAAPFAEYRPRYAIAPEAGALEQGRQFATLHSVLLNGAPLPVVSDFVDYETRVLGAQRGVGADGDTALMAAVADPQAVTLLLQRGFAVNESNAWGKTALMSAAQVDQPQSARLLLDAGANIHAQTQRKPGVGVGGPDRRAAESSPQTALLIAAGEAGSAMIDLLVDAGAARQAWSGYDKQVCEQLEKNALLTRSDQERYRASDLCKATYAPLPAGSQSVVDIRGGDELTIRDDGTEYAIRLLTRAPMTLFGRPAEIAPEDMKDEVGPLAISVAMAAQRKAGGRITGPLNLVFDNLADNTPELLKPQISFPVEGALANIAGYRINQKPEQLVLSLHYQPQSQTAEGAWRALYSAAYTQGLKPTGAGYVIIDNRGGRRFDYQLVVTDTYEEPR</sequence>
<dbReference type="Gene3D" id="1.25.40.20">
    <property type="entry name" value="Ankyrin repeat-containing domain"/>
    <property type="match status" value="1"/>
</dbReference>
<feature type="repeat" description="ANK" evidence="3">
    <location>
        <begin position="572"/>
        <end position="604"/>
    </location>
</feature>
<evidence type="ECO:0000256" key="2">
    <source>
        <dbReference type="ARBA" id="ARBA00023043"/>
    </source>
</evidence>
<evidence type="ECO:0000256" key="4">
    <source>
        <dbReference type="SAM" id="SignalP"/>
    </source>
</evidence>
<feature type="chain" id="PRO_5047388930" description="Lysozyme inhibitor LprI-like N-terminal domain-containing protein" evidence="4">
    <location>
        <begin position="23"/>
        <end position="869"/>
    </location>
</feature>
<dbReference type="PROSITE" id="PS51257">
    <property type="entry name" value="PROKAR_LIPOPROTEIN"/>
    <property type="match status" value="1"/>
</dbReference>
<protein>
    <recommendedName>
        <fullName evidence="5">Lysozyme inhibitor LprI-like N-terminal domain-containing protein</fullName>
    </recommendedName>
</protein>
<dbReference type="Gene3D" id="3.20.80.10">
    <property type="entry name" value="Regulatory factor, effector binding domain"/>
    <property type="match status" value="1"/>
</dbReference>
<keyword evidence="2 3" id="KW-0040">ANK repeat</keyword>
<comment type="caution">
    <text evidence="6">The sequence shown here is derived from an EMBL/GenBank/DDBJ whole genome shotgun (WGS) entry which is preliminary data.</text>
</comment>
<keyword evidence="4" id="KW-0732">Signal</keyword>
<dbReference type="PANTHER" id="PTHR24189:SF50">
    <property type="entry name" value="ANKYRIN REPEAT AND SOCS BOX PROTEIN 2"/>
    <property type="match status" value="1"/>
</dbReference>
<dbReference type="SMART" id="SM00248">
    <property type="entry name" value="ANK"/>
    <property type="match status" value="2"/>
</dbReference>
<gene>
    <name evidence="6" type="ORF">EF096_11680</name>
</gene>
<dbReference type="InterPro" id="IPR011256">
    <property type="entry name" value="Reg_factor_effector_dom_sf"/>
</dbReference>
<dbReference type="Pfam" id="PF12796">
    <property type="entry name" value="Ank_2"/>
    <property type="match status" value="1"/>
</dbReference>
<evidence type="ECO:0000313" key="6">
    <source>
        <dbReference type="EMBL" id="ROZ84096.1"/>
    </source>
</evidence>
<dbReference type="InterPro" id="IPR036770">
    <property type="entry name" value="Ankyrin_rpt-contain_sf"/>
</dbReference>
<reference evidence="6 7" key="1">
    <citation type="submission" date="2018-11" db="EMBL/GenBank/DDBJ databases">
        <authorList>
            <person name="Jang G.I."/>
            <person name="Hwang C.Y."/>
        </authorList>
    </citation>
    <scope>NUCLEOTIDE SEQUENCE [LARGE SCALE GENOMIC DNA]</scope>
    <source>
        <strain evidence="6 7">SSM26</strain>
    </source>
</reference>
<keyword evidence="7" id="KW-1185">Reference proteome</keyword>